<dbReference type="AlphaFoldDB" id="A0A815KED0"/>
<gene>
    <name evidence="2" type="ORF">BJG266_LOCUS37173</name>
    <name evidence="3" type="ORF">QVE165_LOCUS54104</name>
</gene>
<dbReference type="Gene3D" id="1.20.1070.10">
    <property type="entry name" value="Rhodopsin 7-helix transmembrane proteins"/>
    <property type="match status" value="1"/>
</dbReference>
<protein>
    <submittedName>
        <fullName evidence="2">Uncharacterized protein</fullName>
    </submittedName>
</protein>
<feature type="transmembrane region" description="Helical" evidence="1">
    <location>
        <begin position="184"/>
        <end position="208"/>
    </location>
</feature>
<evidence type="ECO:0000313" key="2">
    <source>
        <dbReference type="EMBL" id="CAF1392080.1"/>
    </source>
</evidence>
<dbReference type="OrthoDB" id="10083320at2759"/>
<keyword evidence="1" id="KW-0472">Membrane</keyword>
<dbReference type="EMBL" id="CAJNOI010001194">
    <property type="protein sequence ID" value="CAF1392080.1"/>
    <property type="molecule type" value="Genomic_DNA"/>
</dbReference>
<feature type="transmembrane region" description="Helical" evidence="1">
    <location>
        <begin position="88"/>
        <end position="109"/>
    </location>
</feature>
<feature type="transmembrane region" description="Helical" evidence="1">
    <location>
        <begin position="229"/>
        <end position="253"/>
    </location>
</feature>
<organism evidence="2 5">
    <name type="scientific">Adineta steineri</name>
    <dbReference type="NCBI Taxonomy" id="433720"/>
    <lineage>
        <taxon>Eukaryota</taxon>
        <taxon>Metazoa</taxon>
        <taxon>Spiralia</taxon>
        <taxon>Gnathifera</taxon>
        <taxon>Rotifera</taxon>
        <taxon>Eurotatoria</taxon>
        <taxon>Bdelloidea</taxon>
        <taxon>Adinetida</taxon>
        <taxon>Adinetidae</taxon>
        <taxon>Adineta</taxon>
    </lineage>
</organism>
<reference evidence="2" key="1">
    <citation type="submission" date="2021-02" db="EMBL/GenBank/DDBJ databases">
        <authorList>
            <person name="Nowell W R."/>
        </authorList>
    </citation>
    <scope>NUCLEOTIDE SEQUENCE</scope>
</reference>
<dbReference type="Proteomes" id="UP000663877">
    <property type="component" value="Unassembled WGS sequence"/>
</dbReference>
<proteinExistence type="predicted"/>
<name>A0A815KED0_9BILA</name>
<dbReference type="Proteomes" id="UP000663832">
    <property type="component" value="Unassembled WGS sequence"/>
</dbReference>
<comment type="caution">
    <text evidence="2">The sequence shown here is derived from an EMBL/GenBank/DDBJ whole genome shotgun (WGS) entry which is preliminary data.</text>
</comment>
<evidence type="ECO:0000313" key="5">
    <source>
        <dbReference type="Proteomes" id="UP000663877"/>
    </source>
</evidence>
<dbReference type="SUPFAM" id="SSF81321">
    <property type="entry name" value="Family A G protein-coupled receptor-like"/>
    <property type="match status" value="1"/>
</dbReference>
<feature type="transmembrane region" description="Helical" evidence="1">
    <location>
        <begin position="50"/>
        <end position="73"/>
    </location>
</feature>
<evidence type="ECO:0000256" key="1">
    <source>
        <dbReference type="SAM" id="Phobius"/>
    </source>
</evidence>
<feature type="transmembrane region" description="Helical" evidence="1">
    <location>
        <begin position="265"/>
        <end position="285"/>
    </location>
</feature>
<evidence type="ECO:0000313" key="3">
    <source>
        <dbReference type="EMBL" id="CAF1611452.1"/>
    </source>
</evidence>
<dbReference type="EMBL" id="CAJNOM010001526">
    <property type="protein sequence ID" value="CAF1611452.1"/>
    <property type="molecule type" value="Genomic_DNA"/>
</dbReference>
<accession>A0A815KED0</accession>
<sequence length="421" mass="48850">MADSSEQLQLIKYLLLQITIGPAIICDCFVFIYFIRHWRKEILKSPQNHAIFCLLLLSFIEKITDATFLLYYLRWSVVLQQTNIFCAMWNWCACSILCMTLYVLAWCCIERHLFVFNTQLMKKQWCLILFHYIPLTICLLYPPLFYFVNIFFPTTCISSWDYTLILCGGPCYSFSDPLLGSLDWLIHAATPTFIVILLNFLLFCRVIWQKIKRQQPVQWNRQRRMIIQLVFISTAVLICVFPAVIVGVIQSLGSPNFLFDIQFNYFYYIIYLIDELLPFTIVSSLPKMHKEWRHWIHRVKRYFHSRIRVEPGLSMTIQHGNVIAGATARECYKCTACPKPFKGNEAGVPKVTVDANNYCKKTILPVVNTESRDDGGTDCKPADKYTFCCKGDLCNGATTGTWSAKLLVAVASLFFVVQYFH</sequence>
<evidence type="ECO:0000313" key="4">
    <source>
        <dbReference type="Proteomes" id="UP000663832"/>
    </source>
</evidence>
<feature type="transmembrane region" description="Helical" evidence="1">
    <location>
        <begin position="129"/>
        <end position="152"/>
    </location>
</feature>
<keyword evidence="1" id="KW-0812">Transmembrane</keyword>
<feature type="transmembrane region" description="Helical" evidence="1">
    <location>
        <begin position="14"/>
        <end position="38"/>
    </location>
</feature>
<keyword evidence="1" id="KW-1133">Transmembrane helix</keyword>
<keyword evidence="4" id="KW-1185">Reference proteome</keyword>